<evidence type="ECO:0000313" key="1">
    <source>
        <dbReference type="EMBL" id="CAB4153084.1"/>
    </source>
</evidence>
<dbReference type="Pfam" id="PF24175">
    <property type="entry name" value="SU10_adaptor"/>
    <property type="match status" value="1"/>
</dbReference>
<protein>
    <submittedName>
        <fullName evidence="1">Uncharacterized protein</fullName>
    </submittedName>
</protein>
<dbReference type="InterPro" id="IPR056209">
    <property type="entry name" value="SU10_adaptor"/>
</dbReference>
<name>A0A6J5N1W6_9CAUD</name>
<gene>
    <name evidence="1" type="ORF">UFOVP602_39</name>
</gene>
<dbReference type="EMBL" id="LR796591">
    <property type="protein sequence ID" value="CAB4153084.1"/>
    <property type="molecule type" value="Genomic_DNA"/>
</dbReference>
<proteinExistence type="predicted"/>
<dbReference type="Gene3D" id="1.10.3230.20">
    <property type="entry name" value="P22 tail accessory factor (Gp4)"/>
    <property type="match status" value="1"/>
</dbReference>
<sequence>MATAYETIKSALTLCGAQQIGEAPEAAIAQMGLDLLNGMRAQWSTEGLSCFTQTSLDFSATGARSYLFGAGVGAVAARPFDVRQVYYVLGQSVQTVDAVSFENIQGTPSIVGPPTYWAWDGALESNLYLYPQPSAGTIRVIYSTALGQIVNLSDEIADPLEYGEPTRYNLAVRLCSALQTEPSGAVQAIAAKSYERIRTAAAKRRPNMLKSDVPTSRNGRYNVITGTYGNAAS</sequence>
<reference evidence="1" key="1">
    <citation type="submission" date="2020-04" db="EMBL/GenBank/DDBJ databases">
        <authorList>
            <person name="Chiriac C."/>
            <person name="Salcher M."/>
            <person name="Ghai R."/>
            <person name="Kavagutti S V."/>
        </authorList>
    </citation>
    <scope>NUCLEOTIDE SEQUENCE</scope>
</reference>
<dbReference type="InterPro" id="IPR038258">
    <property type="entry name" value="Gp4_sf"/>
</dbReference>
<organism evidence="1">
    <name type="scientific">uncultured Caudovirales phage</name>
    <dbReference type="NCBI Taxonomy" id="2100421"/>
    <lineage>
        <taxon>Viruses</taxon>
        <taxon>Duplodnaviria</taxon>
        <taxon>Heunggongvirae</taxon>
        <taxon>Uroviricota</taxon>
        <taxon>Caudoviricetes</taxon>
        <taxon>Peduoviridae</taxon>
        <taxon>Maltschvirus</taxon>
        <taxon>Maltschvirus maltsch</taxon>
    </lineage>
</organism>
<accession>A0A6J5N1W6</accession>